<dbReference type="InterPro" id="IPR000563">
    <property type="entry name" value="Flag_FliH"/>
</dbReference>
<keyword evidence="12" id="KW-0969">Cilium</keyword>
<organism evidence="12 13">
    <name type="scientific">Pseudoteredinibacter isoporae</name>
    <dbReference type="NCBI Taxonomy" id="570281"/>
    <lineage>
        <taxon>Bacteria</taxon>
        <taxon>Pseudomonadati</taxon>
        <taxon>Pseudomonadota</taxon>
        <taxon>Gammaproteobacteria</taxon>
        <taxon>Cellvibrionales</taxon>
        <taxon>Cellvibrionaceae</taxon>
        <taxon>Pseudoteredinibacter</taxon>
    </lineage>
</organism>
<feature type="region of interest" description="Disordered" evidence="10">
    <location>
        <begin position="1"/>
        <end position="51"/>
    </location>
</feature>
<accession>A0A7X0MZT0</accession>
<dbReference type="GO" id="GO:0005829">
    <property type="term" value="C:cytosol"/>
    <property type="evidence" value="ECO:0007669"/>
    <property type="project" value="TreeGrafter"/>
</dbReference>
<keyword evidence="13" id="KW-1185">Reference proteome</keyword>
<dbReference type="GO" id="GO:0071973">
    <property type="term" value="P:bacterial-type flagellum-dependent cell motility"/>
    <property type="evidence" value="ECO:0007669"/>
    <property type="project" value="InterPro"/>
</dbReference>
<comment type="subcellular location">
    <subcellularLocation>
        <location evidence="2">Cytoplasm</location>
    </subcellularLocation>
</comment>
<comment type="caution">
    <text evidence="12">The sequence shown here is derived from an EMBL/GenBank/DDBJ whole genome shotgun (WGS) entry which is preliminary data.</text>
</comment>
<dbReference type="InterPro" id="IPR051472">
    <property type="entry name" value="T3SS_Stator/FliH"/>
</dbReference>
<dbReference type="InParanoid" id="A0A7X0MZT0"/>
<keyword evidence="6" id="KW-0963">Cytoplasm</keyword>
<evidence type="ECO:0000313" key="13">
    <source>
        <dbReference type="Proteomes" id="UP000528457"/>
    </source>
</evidence>
<dbReference type="Pfam" id="PF02108">
    <property type="entry name" value="FliH"/>
    <property type="match status" value="1"/>
</dbReference>
<evidence type="ECO:0000256" key="1">
    <source>
        <dbReference type="ARBA" id="ARBA00003041"/>
    </source>
</evidence>
<gene>
    <name evidence="12" type="ORF">HNR48_003774</name>
</gene>
<evidence type="ECO:0000256" key="7">
    <source>
        <dbReference type="ARBA" id="ARBA00022795"/>
    </source>
</evidence>
<feature type="compositionally biased region" description="Polar residues" evidence="10">
    <location>
        <begin position="17"/>
        <end position="28"/>
    </location>
</feature>
<keyword evidence="9" id="KW-1006">Bacterial flagellum protein export</keyword>
<dbReference type="GO" id="GO:0044781">
    <property type="term" value="P:bacterial-type flagellum organization"/>
    <property type="evidence" value="ECO:0007669"/>
    <property type="project" value="UniProtKB-KW"/>
</dbReference>
<dbReference type="EMBL" id="JACHHT010000003">
    <property type="protein sequence ID" value="MBB6523472.1"/>
    <property type="molecule type" value="Genomic_DNA"/>
</dbReference>
<dbReference type="AlphaFoldDB" id="A0A7X0MZT0"/>
<keyword evidence="12" id="KW-0966">Cell projection</keyword>
<evidence type="ECO:0000259" key="11">
    <source>
        <dbReference type="Pfam" id="PF02108"/>
    </source>
</evidence>
<protein>
    <recommendedName>
        <fullName evidence="4">Flagellar assembly protein FliH</fullName>
    </recommendedName>
</protein>
<comment type="similarity">
    <text evidence="3">Belongs to the FliH family.</text>
</comment>
<evidence type="ECO:0000256" key="6">
    <source>
        <dbReference type="ARBA" id="ARBA00022490"/>
    </source>
</evidence>
<keyword evidence="12" id="KW-0282">Flagellum</keyword>
<dbReference type="PANTHER" id="PTHR34982:SF1">
    <property type="entry name" value="FLAGELLAR ASSEMBLY PROTEIN FLIH"/>
    <property type="match status" value="1"/>
</dbReference>
<evidence type="ECO:0000256" key="8">
    <source>
        <dbReference type="ARBA" id="ARBA00022927"/>
    </source>
</evidence>
<dbReference type="GO" id="GO:0009288">
    <property type="term" value="C:bacterial-type flagellum"/>
    <property type="evidence" value="ECO:0007669"/>
    <property type="project" value="InterPro"/>
</dbReference>
<evidence type="ECO:0000256" key="10">
    <source>
        <dbReference type="SAM" id="MobiDB-lite"/>
    </source>
</evidence>
<feature type="compositionally biased region" description="Basic and acidic residues" evidence="10">
    <location>
        <begin position="31"/>
        <end position="43"/>
    </location>
</feature>
<keyword evidence="7" id="KW-1005">Bacterial flagellum biogenesis</keyword>
<evidence type="ECO:0000256" key="5">
    <source>
        <dbReference type="ARBA" id="ARBA00022448"/>
    </source>
</evidence>
<evidence type="ECO:0000256" key="3">
    <source>
        <dbReference type="ARBA" id="ARBA00006602"/>
    </source>
</evidence>
<evidence type="ECO:0000256" key="9">
    <source>
        <dbReference type="ARBA" id="ARBA00023225"/>
    </source>
</evidence>
<keyword evidence="5" id="KW-0813">Transport</keyword>
<dbReference type="RefSeq" id="WP_166847758.1">
    <property type="nucleotide sequence ID" value="NZ_JAAONY010000003.1"/>
</dbReference>
<dbReference type="PRINTS" id="PR01003">
    <property type="entry name" value="FLGFLIH"/>
</dbReference>
<dbReference type="Proteomes" id="UP000528457">
    <property type="component" value="Unassembled WGS sequence"/>
</dbReference>
<evidence type="ECO:0000256" key="2">
    <source>
        <dbReference type="ARBA" id="ARBA00004496"/>
    </source>
</evidence>
<dbReference type="GO" id="GO:0015031">
    <property type="term" value="P:protein transport"/>
    <property type="evidence" value="ECO:0007669"/>
    <property type="project" value="UniProtKB-KW"/>
</dbReference>
<dbReference type="GO" id="GO:0003774">
    <property type="term" value="F:cytoskeletal motor activity"/>
    <property type="evidence" value="ECO:0007669"/>
    <property type="project" value="InterPro"/>
</dbReference>
<feature type="compositionally biased region" description="Polar residues" evidence="10">
    <location>
        <begin position="277"/>
        <end position="291"/>
    </location>
</feature>
<feature type="region of interest" description="Disordered" evidence="10">
    <location>
        <begin position="81"/>
        <end position="101"/>
    </location>
</feature>
<feature type="region of interest" description="Disordered" evidence="10">
    <location>
        <begin position="272"/>
        <end position="291"/>
    </location>
</feature>
<feature type="domain" description="Flagellar assembly protein FliH/Type III secretion system HrpE" evidence="11">
    <location>
        <begin position="114"/>
        <end position="238"/>
    </location>
</feature>
<name>A0A7X0MZT0_9GAMM</name>
<evidence type="ECO:0000256" key="4">
    <source>
        <dbReference type="ARBA" id="ARBA00016507"/>
    </source>
</evidence>
<dbReference type="InterPro" id="IPR018035">
    <property type="entry name" value="Flagellar_FliH/T3SS_HrpE"/>
</dbReference>
<reference evidence="12 13" key="1">
    <citation type="submission" date="2020-08" db="EMBL/GenBank/DDBJ databases">
        <title>Genomic Encyclopedia of Type Strains, Phase IV (KMG-IV): sequencing the most valuable type-strain genomes for metagenomic binning, comparative biology and taxonomic classification.</title>
        <authorList>
            <person name="Goeker M."/>
        </authorList>
    </citation>
    <scope>NUCLEOTIDE SEQUENCE [LARGE SCALE GENOMIC DNA]</scope>
    <source>
        <strain evidence="12 13">DSM 22368</strain>
    </source>
</reference>
<comment type="function">
    <text evidence="1">Needed for flagellar regrowth and assembly.</text>
</comment>
<sequence length="291" mass="32448">MGEQISTQDAEEFVSWTLPSFDQNTGAIISSEEKLAQDRRASEIGEDESIDELEAEVEPLTAQQLEEIRLHAHKEGYQAGYDEGHKHGVDAGTQEGRQQGETSIRAELEPALRAETDSLSELNRLLQAAFAEQQDQLKPLILNMVTGLARQFIEKELEQSPELLTHFIQKGIQVLPGKVEELTVQVHPDRQETVQNTLRVPEGEFQVQSNPELGPWDCQLNSDCSQVSLDFESRWQTLLEQFTQGDLTSDESTECFAEGQLVDELSEDLDVAMGSPSPIQEDNNSTPQSGI</sequence>
<keyword evidence="8" id="KW-0653">Protein transport</keyword>
<evidence type="ECO:0000313" key="12">
    <source>
        <dbReference type="EMBL" id="MBB6523472.1"/>
    </source>
</evidence>
<dbReference type="PANTHER" id="PTHR34982">
    <property type="entry name" value="YOP PROTEINS TRANSLOCATION PROTEIN L"/>
    <property type="match status" value="1"/>
</dbReference>
<proteinExistence type="inferred from homology"/>